<sequence>MINHRLSMGNNKIDSYRHWLFSLQCPQTIQVIKQLKPLLLSYVPFPSYLLQTLLVHHDVNVFLHFLISFLLTTAILQCLNICRVRVLNSPGTQISLKHLWRHKKGGFLC</sequence>
<gene>
    <name evidence="2" type="ORF">XELAEV_18017261mg</name>
</gene>
<evidence type="ECO:0000313" key="3">
    <source>
        <dbReference type="Proteomes" id="UP000694892"/>
    </source>
</evidence>
<evidence type="ECO:0000256" key="1">
    <source>
        <dbReference type="SAM" id="Phobius"/>
    </source>
</evidence>
<dbReference type="EMBL" id="CM004470">
    <property type="protein sequence ID" value="OCT88631.1"/>
    <property type="molecule type" value="Genomic_DNA"/>
</dbReference>
<feature type="transmembrane region" description="Helical" evidence="1">
    <location>
        <begin position="61"/>
        <end position="82"/>
    </location>
</feature>
<keyword evidence="1" id="KW-1133">Transmembrane helix</keyword>
<dbReference type="AlphaFoldDB" id="A0A974DCS6"/>
<evidence type="ECO:0000313" key="2">
    <source>
        <dbReference type="EMBL" id="OCT88631.1"/>
    </source>
</evidence>
<name>A0A974DCS6_XENLA</name>
<organism evidence="2 3">
    <name type="scientific">Xenopus laevis</name>
    <name type="common">African clawed frog</name>
    <dbReference type="NCBI Taxonomy" id="8355"/>
    <lineage>
        <taxon>Eukaryota</taxon>
        <taxon>Metazoa</taxon>
        <taxon>Chordata</taxon>
        <taxon>Craniata</taxon>
        <taxon>Vertebrata</taxon>
        <taxon>Euteleostomi</taxon>
        <taxon>Amphibia</taxon>
        <taxon>Batrachia</taxon>
        <taxon>Anura</taxon>
        <taxon>Pipoidea</taxon>
        <taxon>Pipidae</taxon>
        <taxon>Xenopodinae</taxon>
        <taxon>Xenopus</taxon>
        <taxon>Xenopus</taxon>
    </lineage>
</organism>
<accession>A0A974DCS6</accession>
<reference evidence="3" key="1">
    <citation type="journal article" date="2016" name="Nature">
        <title>Genome evolution in the allotetraploid frog Xenopus laevis.</title>
        <authorList>
            <person name="Session A.M."/>
            <person name="Uno Y."/>
            <person name="Kwon T."/>
            <person name="Chapman J.A."/>
            <person name="Toyoda A."/>
            <person name="Takahashi S."/>
            <person name="Fukui A."/>
            <person name="Hikosaka A."/>
            <person name="Suzuki A."/>
            <person name="Kondo M."/>
            <person name="van Heeringen S.J."/>
            <person name="Quigley I."/>
            <person name="Heinz S."/>
            <person name="Ogino H."/>
            <person name="Ochi H."/>
            <person name="Hellsten U."/>
            <person name="Lyons J.B."/>
            <person name="Simakov O."/>
            <person name="Putnam N."/>
            <person name="Stites J."/>
            <person name="Kuroki Y."/>
            <person name="Tanaka T."/>
            <person name="Michiue T."/>
            <person name="Watanabe M."/>
            <person name="Bogdanovic O."/>
            <person name="Lister R."/>
            <person name="Georgiou G."/>
            <person name="Paranjpe S.S."/>
            <person name="van Kruijsbergen I."/>
            <person name="Shu S."/>
            <person name="Carlson J."/>
            <person name="Kinoshita T."/>
            <person name="Ohta Y."/>
            <person name="Mawaribuchi S."/>
            <person name="Jenkins J."/>
            <person name="Grimwood J."/>
            <person name="Schmutz J."/>
            <person name="Mitros T."/>
            <person name="Mozaffari S.V."/>
            <person name="Suzuki Y."/>
            <person name="Haramoto Y."/>
            <person name="Yamamoto T.S."/>
            <person name="Takagi C."/>
            <person name="Heald R."/>
            <person name="Miller K."/>
            <person name="Haudenschild C."/>
            <person name="Kitzman J."/>
            <person name="Nakayama T."/>
            <person name="Izutsu Y."/>
            <person name="Robert J."/>
            <person name="Fortriede J."/>
            <person name="Burns K."/>
            <person name="Lotay V."/>
            <person name="Karimi K."/>
            <person name="Yasuoka Y."/>
            <person name="Dichmann D.S."/>
            <person name="Flajnik M.F."/>
            <person name="Houston D.W."/>
            <person name="Shendure J."/>
            <person name="DuPasquier L."/>
            <person name="Vize P.D."/>
            <person name="Zorn A.M."/>
            <person name="Ito M."/>
            <person name="Marcotte E.M."/>
            <person name="Wallingford J.B."/>
            <person name="Ito Y."/>
            <person name="Asashima M."/>
            <person name="Ueno N."/>
            <person name="Matsuda Y."/>
            <person name="Veenstra G.J."/>
            <person name="Fujiyama A."/>
            <person name="Harland R.M."/>
            <person name="Taira M."/>
            <person name="Rokhsar D.S."/>
        </authorList>
    </citation>
    <scope>NUCLEOTIDE SEQUENCE [LARGE SCALE GENOMIC DNA]</scope>
    <source>
        <strain evidence="3">J</strain>
    </source>
</reference>
<proteinExistence type="predicted"/>
<keyword evidence="1" id="KW-0472">Membrane</keyword>
<keyword evidence="1" id="KW-0812">Transmembrane</keyword>
<protein>
    <submittedName>
        <fullName evidence="2">Uncharacterized protein</fullName>
    </submittedName>
</protein>
<dbReference type="Proteomes" id="UP000694892">
    <property type="component" value="Chromosome 3L"/>
</dbReference>
<feature type="transmembrane region" description="Helical" evidence="1">
    <location>
        <begin position="38"/>
        <end position="55"/>
    </location>
</feature>